<keyword evidence="6" id="KW-0238">DNA-binding</keyword>
<feature type="domain" description="Restriction endonuclease type I HsdR N-terminal" evidence="9">
    <location>
        <begin position="51"/>
        <end position="136"/>
    </location>
</feature>
<evidence type="ECO:0000256" key="6">
    <source>
        <dbReference type="ARBA" id="ARBA00023125"/>
    </source>
</evidence>
<evidence type="ECO:0000313" key="12">
    <source>
        <dbReference type="EMBL" id="RHX77470.1"/>
    </source>
</evidence>
<dbReference type="PANTHER" id="PTHR33841">
    <property type="entry name" value="DNA METHYLTRANSFERASE YEEA-RELATED"/>
    <property type="match status" value="1"/>
</dbReference>
<dbReference type="InterPro" id="IPR023135">
    <property type="entry name" value="N6_DNA_MeTrfase_TaqI_C"/>
</dbReference>
<comment type="catalytic activity">
    <reaction evidence="7">
        <text>a 2'-deoxyadenosine in DNA + S-adenosyl-L-methionine = an N(6)-methyl-2'-deoxyadenosine in DNA + S-adenosyl-L-homocysteine + H(+)</text>
        <dbReference type="Rhea" id="RHEA:15197"/>
        <dbReference type="Rhea" id="RHEA-COMP:12418"/>
        <dbReference type="Rhea" id="RHEA-COMP:12419"/>
        <dbReference type="ChEBI" id="CHEBI:15378"/>
        <dbReference type="ChEBI" id="CHEBI:57856"/>
        <dbReference type="ChEBI" id="CHEBI:59789"/>
        <dbReference type="ChEBI" id="CHEBI:90615"/>
        <dbReference type="ChEBI" id="CHEBI:90616"/>
        <dbReference type="EC" id="2.1.1.72"/>
    </reaction>
</comment>
<comment type="caution">
    <text evidence="12">The sequence shown here is derived from an EMBL/GenBank/DDBJ whole genome shotgun (WGS) entry which is preliminary data.</text>
</comment>
<gene>
    <name evidence="12" type="ORF">DLM77_21115</name>
</gene>
<protein>
    <recommendedName>
        <fullName evidence="1">site-specific DNA-methyltransferase (adenine-specific)</fullName>
        <ecNumber evidence="1">2.1.1.72</ecNumber>
    </recommendedName>
</protein>
<dbReference type="Pfam" id="PF12950">
    <property type="entry name" value="TaqI_C"/>
    <property type="match status" value="1"/>
</dbReference>
<dbReference type="Pfam" id="PF07669">
    <property type="entry name" value="Eco57I"/>
    <property type="match status" value="1"/>
</dbReference>
<dbReference type="SUPFAM" id="SSF53335">
    <property type="entry name" value="S-adenosyl-L-methionine-dependent methyltransferases"/>
    <property type="match status" value="1"/>
</dbReference>
<evidence type="ECO:0000256" key="1">
    <source>
        <dbReference type="ARBA" id="ARBA00011900"/>
    </source>
</evidence>
<evidence type="ECO:0000256" key="5">
    <source>
        <dbReference type="ARBA" id="ARBA00022747"/>
    </source>
</evidence>
<proteinExistence type="predicted"/>
<dbReference type="Gene3D" id="3.90.220.10">
    <property type="entry name" value="Adenine-n6-DNA-methyltransferase Taqi, Chain A, domain 2"/>
    <property type="match status" value="1"/>
</dbReference>
<dbReference type="RefSeq" id="WP_118958015.1">
    <property type="nucleotide sequence ID" value="NZ_QHCR01000016.1"/>
</dbReference>
<dbReference type="Proteomes" id="UP000285569">
    <property type="component" value="Unassembled WGS sequence"/>
</dbReference>
<evidence type="ECO:0000259" key="9">
    <source>
        <dbReference type="Pfam" id="PF04313"/>
    </source>
</evidence>
<keyword evidence="2" id="KW-0489">Methyltransferase</keyword>
<reference evidence="13" key="1">
    <citation type="submission" date="2018-05" db="EMBL/GenBank/DDBJ databases">
        <title>Leptospira yasudae sp. nov. and Leptospira stimsonii sp. nov., two pathogenic species of the genus Leptospira isolated from environmental sources.</title>
        <authorList>
            <person name="Casanovas-Massana A."/>
            <person name="Hamond C."/>
            <person name="Santos L.A."/>
            <person name="Hacker K.P."/>
            <person name="Balassiano I."/>
            <person name="Medeiros M.A."/>
            <person name="Reis M.G."/>
            <person name="Ko A.I."/>
            <person name="Wunder E.A."/>
        </authorList>
    </citation>
    <scope>NUCLEOTIDE SEQUENCE [LARGE SCALE GENOMIC DNA]</scope>
    <source>
        <strain evidence="13">B21</strain>
    </source>
</reference>
<feature type="domain" description="Type II methyltransferase M.TaqI-like" evidence="10">
    <location>
        <begin position="449"/>
        <end position="635"/>
    </location>
</feature>
<dbReference type="EC" id="2.1.1.72" evidence="1"/>
<dbReference type="InterPro" id="IPR050953">
    <property type="entry name" value="N4_N6_ade-DNA_methylase"/>
</dbReference>
<dbReference type="Gene3D" id="3.90.1570.30">
    <property type="match status" value="1"/>
</dbReference>
<dbReference type="PRINTS" id="PR00507">
    <property type="entry name" value="N12N6MTFRASE"/>
</dbReference>
<evidence type="ECO:0000256" key="3">
    <source>
        <dbReference type="ARBA" id="ARBA00022679"/>
    </source>
</evidence>
<evidence type="ECO:0000259" key="11">
    <source>
        <dbReference type="Pfam" id="PF12950"/>
    </source>
</evidence>
<keyword evidence="3" id="KW-0808">Transferase</keyword>
<evidence type="ECO:0000259" key="10">
    <source>
        <dbReference type="Pfam" id="PF07669"/>
    </source>
</evidence>
<keyword evidence="4" id="KW-0949">S-adenosyl-L-methionine</keyword>
<dbReference type="InterPro" id="IPR002052">
    <property type="entry name" value="DNA_methylase_N6_adenine_CS"/>
</dbReference>
<evidence type="ECO:0000256" key="7">
    <source>
        <dbReference type="ARBA" id="ARBA00047942"/>
    </source>
</evidence>
<evidence type="ECO:0000256" key="2">
    <source>
        <dbReference type="ARBA" id="ARBA00022603"/>
    </source>
</evidence>
<organism evidence="12 13">
    <name type="scientific">Leptospira yasudae</name>
    <dbReference type="NCBI Taxonomy" id="2202201"/>
    <lineage>
        <taxon>Bacteria</taxon>
        <taxon>Pseudomonadati</taxon>
        <taxon>Spirochaetota</taxon>
        <taxon>Spirochaetia</taxon>
        <taxon>Leptospirales</taxon>
        <taxon>Leptospiraceae</taxon>
        <taxon>Leptospira</taxon>
    </lineage>
</organism>
<dbReference type="EMBL" id="QHCR01000016">
    <property type="protein sequence ID" value="RHX77470.1"/>
    <property type="molecule type" value="Genomic_DNA"/>
</dbReference>
<dbReference type="Gene3D" id="3.40.50.150">
    <property type="entry name" value="Vaccinia Virus protein VP39"/>
    <property type="match status" value="1"/>
</dbReference>
<dbReference type="PANTHER" id="PTHR33841:SF1">
    <property type="entry name" value="DNA METHYLTRANSFERASE A"/>
    <property type="match status" value="1"/>
</dbReference>
<sequence>MNRESGKKIIQERVKEFEKNKAVLTKKGHGETNIRSNYIDVMFEALGWDMKSHYEVVREYSQRDRSNEGGTKKVDYAFKINGKLKFFIEAKEASVDLENDKGAIYQAKRYAYSSNGKAPIVILTDFEEFRVFSVLKAPLIDYPNRELIESRSMVYTSYLENWDLIWDTFSKEAVSSGSLDKLIGRIDRNAKLMDDDFLEQISSWREELAKNIALRNKNLSIDELNESVQRILDRLIFIRNLEDREIEPENTLFDASKKPVDIYSSLIPIFQSLDKTYNGLLFKKHFSESVIIDDITIKNIIKKMCYPLSPFQFDIIEPEILGRIYEKFLGSRIRLTEGHRAKIEEKIEVRKAGGVFYTPEYIVNYIVKNTVGKRIDGLSPEEIKKIKIVDPACGSGSFLLGAYNYILEYHERWYSKNQSKQKFKPDWYKNSTGEIKVTIDKRGEILKDNIFGVDIDKEATEVAIMSLYLKMLEGGFDLGQKELFFGKGSILPEMSGNIQCGNSLIEEDFFQQYSLPLAEELEMHFVTKPFNWKIKFPNVFSDGGFDIVIGNPPYGATLLEYHISYYENRFRTYEYQPNSFAFFIEAATALLKENGLISYIVPAVLHNQHYFSQIRKFLLNDTNLDLIHLFKYKVFENAETGDTLIFVSSKTKPNDKPILFRTSTYFSEPLDWTESALDKQSALSNQRYELTIGSGNPLVTRILENSVSLSSVANCVMGIKPYQTGKGKPKQTQTIVSERPFDSPSKIDSSFKPYIVGKDINRYSIKPHHEKYIKYGEWLAEPRPDAPFEREKIVCRQTSDHIIASLDHSNYYNLNNVYNIESINPSISNTFLLGLLNSKLFVYLYYEIVGEKGRTFAEIKKVNLNKLPIVFNNRDLVLKIEDKVVRILKAHDNLKSAKSESDRTTLNDYIQRVESEIDQLIFALYNLTADEISMVKSSI</sequence>
<name>A0ABX9LX90_9LEPT</name>
<reference evidence="12 13" key="2">
    <citation type="journal article" date="2020" name="Int. J. Syst. Evol. Microbiol.">
        <title>Leptospira yasudae sp. nov. and Leptospira stimsonii sp. nov., two new species of the pathogenic group isolated from environmental sources.</title>
        <authorList>
            <person name="Casanovas-Massana A."/>
            <person name="Hamond C."/>
            <person name="Santos L.A."/>
            <person name="de Oliveira D."/>
            <person name="Hacker K.P."/>
            <person name="Balassiano I."/>
            <person name="Costa F."/>
            <person name="Medeiros M.A."/>
            <person name="Reis M.G."/>
            <person name="Ko A.I."/>
            <person name="Wunder E.A."/>
        </authorList>
    </citation>
    <scope>NUCLEOTIDE SEQUENCE [LARGE SCALE GENOMIC DNA]</scope>
    <source>
        <strain evidence="12 13">B21</strain>
    </source>
</reference>
<dbReference type="InterPro" id="IPR007409">
    <property type="entry name" value="Restrct_endonuc_type1_HsdR_N"/>
</dbReference>
<feature type="domain" description="TaqI-like C-terminal specificity" evidence="11">
    <location>
        <begin position="752"/>
        <end position="869"/>
    </location>
</feature>
<dbReference type="InterPro" id="IPR011639">
    <property type="entry name" value="MethylTrfase_TaqI-like_dom"/>
</dbReference>
<dbReference type="PROSITE" id="PS00092">
    <property type="entry name" value="N6_MTASE"/>
    <property type="match status" value="1"/>
</dbReference>
<keyword evidence="13" id="KW-1185">Reference proteome</keyword>
<dbReference type="InterPro" id="IPR029063">
    <property type="entry name" value="SAM-dependent_MTases_sf"/>
</dbReference>
<keyword evidence="5" id="KW-0680">Restriction system</keyword>
<evidence type="ECO:0000256" key="4">
    <source>
        <dbReference type="ARBA" id="ARBA00022691"/>
    </source>
</evidence>
<evidence type="ECO:0000256" key="8">
    <source>
        <dbReference type="SAM" id="MobiDB-lite"/>
    </source>
</evidence>
<dbReference type="InterPro" id="IPR025931">
    <property type="entry name" value="TaqI_C"/>
</dbReference>
<dbReference type="Pfam" id="PF04313">
    <property type="entry name" value="HSDR_N"/>
    <property type="match status" value="1"/>
</dbReference>
<accession>A0ABX9LX90</accession>
<evidence type="ECO:0000313" key="13">
    <source>
        <dbReference type="Proteomes" id="UP000285569"/>
    </source>
</evidence>
<feature type="region of interest" description="Disordered" evidence="8">
    <location>
        <begin position="724"/>
        <end position="744"/>
    </location>
</feature>